<reference evidence="3 4" key="1">
    <citation type="submission" date="2020-08" db="EMBL/GenBank/DDBJ databases">
        <title>A Genomic Blueprint of the Chicken Gut Microbiome.</title>
        <authorList>
            <person name="Gilroy R."/>
            <person name="Ravi A."/>
            <person name="Getino M."/>
            <person name="Pursley I."/>
            <person name="Horton D.L."/>
            <person name="Alikhan N.-F."/>
            <person name="Baker D."/>
            <person name="Gharbi K."/>
            <person name="Hall N."/>
            <person name="Watson M."/>
            <person name="Adriaenssens E.M."/>
            <person name="Foster-Nyarko E."/>
            <person name="Jarju S."/>
            <person name="Secka A."/>
            <person name="Antonio M."/>
            <person name="Oren A."/>
            <person name="Chaudhuri R."/>
            <person name="La Ragione R.M."/>
            <person name="Hildebrand F."/>
            <person name="Pallen M.J."/>
        </authorList>
    </citation>
    <scope>NUCLEOTIDE SEQUENCE [LARGE SCALE GENOMIC DNA]</scope>
    <source>
        <strain evidence="3 4">Sa1BUA13</strain>
    </source>
</reference>
<dbReference type="SUPFAM" id="SSF49265">
    <property type="entry name" value="Fibronectin type III"/>
    <property type="match status" value="1"/>
</dbReference>
<dbReference type="PROSITE" id="PS51272">
    <property type="entry name" value="SLH"/>
    <property type="match status" value="3"/>
</dbReference>
<dbReference type="InterPro" id="IPR001119">
    <property type="entry name" value="SLH_dom"/>
</dbReference>
<name>A0ABR8W8P1_9BACL</name>
<dbReference type="InterPro" id="IPR041498">
    <property type="entry name" value="Big_6"/>
</dbReference>
<dbReference type="InterPro" id="IPR003961">
    <property type="entry name" value="FN3_dom"/>
</dbReference>
<evidence type="ECO:0000259" key="2">
    <source>
        <dbReference type="PROSITE" id="PS51272"/>
    </source>
</evidence>
<dbReference type="InterPro" id="IPR051465">
    <property type="entry name" value="Cell_Envelope_Struct_Comp"/>
</dbReference>
<evidence type="ECO:0000313" key="3">
    <source>
        <dbReference type="EMBL" id="MBD8013381.1"/>
    </source>
</evidence>
<gene>
    <name evidence="3" type="ORF">H9630_01015</name>
</gene>
<sequence length="984" mass="103719">AEITDDVSGVNYAIANFESPSGDRSISIQLRLNSSSGLYEGKHLVTTNDEGGLWQLSYINVSDNVSSRKNYYPKDFPNPLEFTILNGNGDSAAPVVHSLEVSPDKVSVGEEIIVKAEITDDVSGVNYAIANFESPSGDRSISIHLRLNSSSGLYEGKHLVTTNDEEGLWQLSYINVGDNVSSRKNYYPRDFVETSKLNFIISSSPSDLEKISINDPTLPYAIITKNEVLFEKLIKKDLYVGPNSTITIAEDVTITGNVYVYGTLISHGGLTIQGSLNAKAVTYGSNSTVSPGAVRLVGGQNTIRSTVVSNQPYEVPFSVDNEDLTNEKGTIEITGKTLPFLDVSLQGSPISLEEDGSFAATAEGVTSKGIQFNLIDVFGNDIKKDIAVKDVVPPADVSGFTVSKETHNEIQVAWKSGTDTDLKEYALYSNGKLITTLPADLTSYKFEKLNEGTSYELAIAAVDTSNNTSNLVKVTATTSLSKPIVNPVSDKSTSVTGQAAPGTTVSIQNGEAVSGSGKTDAAGEFNIKIPTQKAGTKLTVFVSNEAGIVSEKVTITVEDKTAPILSTLAEVTDKSTIVKGAAEAGSVIAVKVAGVEIGKGTTNKDGNFAVTIAKQKAGTKLSVTATDTAGNVSSAKVTTVMDVTAPSTPSVNKVTEQSTAITGTAEAAAKIIIKVGNKEIGTATVSADGTYSVSIPKQSVGTVLSFTATDKAGNVSSVKEIVVVDGTPPAISLTSKVTHHSTRVIGTAEADAKITVKAGTKSIGTATANAKGHYEATIAKQKVGTRLSIVATDAAGNSSNAIAVTVVDGNYPDLKLTHWALDEIMYLADDQIIGGYPNGGFQPEKNTTRAEAAKMLALALDLPIVETSSGYKDVSGKHWAKDYIAAVSKAGLFNGNPDGTFAPNDVLKRAEMAKVISIAYDLNSSNKNHFNDVKAGHWAKGYISGLYENGITTGFPDKTFRPGASTTRAEYSVFLARALNEDFR</sequence>
<dbReference type="RefSeq" id="WP_191713634.1">
    <property type="nucleotide sequence ID" value="NZ_JACSPU010000001.1"/>
</dbReference>
<evidence type="ECO:0000259" key="1">
    <source>
        <dbReference type="PROSITE" id="PS50853"/>
    </source>
</evidence>
<dbReference type="Proteomes" id="UP000658980">
    <property type="component" value="Unassembled WGS sequence"/>
</dbReference>
<dbReference type="InterPro" id="IPR013783">
    <property type="entry name" value="Ig-like_fold"/>
</dbReference>
<dbReference type="Gene3D" id="2.60.40.10">
    <property type="entry name" value="Immunoglobulins"/>
    <property type="match status" value="5"/>
</dbReference>
<dbReference type="SMART" id="SM00060">
    <property type="entry name" value="FN3"/>
    <property type="match status" value="1"/>
</dbReference>
<keyword evidence="4" id="KW-1185">Reference proteome</keyword>
<comment type="caution">
    <text evidence="3">The sequence shown here is derived from an EMBL/GenBank/DDBJ whole genome shotgun (WGS) entry which is preliminary data.</text>
</comment>
<feature type="domain" description="Fibronectin type-III" evidence="1">
    <location>
        <begin position="393"/>
        <end position="484"/>
    </location>
</feature>
<feature type="domain" description="SLH" evidence="2">
    <location>
        <begin position="807"/>
        <end position="870"/>
    </location>
</feature>
<dbReference type="Pfam" id="PF00395">
    <property type="entry name" value="SLH"/>
    <property type="match status" value="3"/>
</dbReference>
<dbReference type="EMBL" id="JACSPU010000001">
    <property type="protein sequence ID" value="MBD8013381.1"/>
    <property type="molecule type" value="Genomic_DNA"/>
</dbReference>
<organism evidence="3 4">
    <name type="scientific">Planococcus wigleyi</name>
    <dbReference type="NCBI Taxonomy" id="2762216"/>
    <lineage>
        <taxon>Bacteria</taxon>
        <taxon>Bacillati</taxon>
        <taxon>Bacillota</taxon>
        <taxon>Bacilli</taxon>
        <taxon>Bacillales</taxon>
        <taxon>Caryophanaceae</taxon>
        <taxon>Planococcus</taxon>
    </lineage>
</organism>
<dbReference type="NCBIfam" id="NF033510">
    <property type="entry name" value="Ca_tandemer"/>
    <property type="match status" value="4"/>
</dbReference>
<feature type="domain" description="SLH" evidence="2">
    <location>
        <begin position="926"/>
        <end position="984"/>
    </location>
</feature>
<feature type="non-terminal residue" evidence="3">
    <location>
        <position position="1"/>
    </location>
</feature>
<dbReference type="InterPro" id="IPR036116">
    <property type="entry name" value="FN3_sf"/>
</dbReference>
<dbReference type="CDD" id="cd00063">
    <property type="entry name" value="FN3"/>
    <property type="match status" value="1"/>
</dbReference>
<dbReference type="PROSITE" id="PS50853">
    <property type="entry name" value="FN3"/>
    <property type="match status" value="1"/>
</dbReference>
<dbReference type="PANTHER" id="PTHR43308:SF5">
    <property type="entry name" value="S-LAYER PROTEIN _ PEPTIDOGLYCAN ENDO-BETA-N-ACETYLGLUCOSAMINIDASE"/>
    <property type="match status" value="1"/>
</dbReference>
<dbReference type="PANTHER" id="PTHR43308">
    <property type="entry name" value="OUTER MEMBRANE PROTEIN ALPHA-RELATED"/>
    <property type="match status" value="1"/>
</dbReference>
<dbReference type="Pfam" id="PF17936">
    <property type="entry name" value="Big_6"/>
    <property type="match status" value="4"/>
</dbReference>
<evidence type="ECO:0000313" key="4">
    <source>
        <dbReference type="Proteomes" id="UP000658980"/>
    </source>
</evidence>
<protein>
    <submittedName>
        <fullName evidence="3">S-layer homology domain-containing protein</fullName>
    </submittedName>
</protein>
<dbReference type="Pfam" id="PF00041">
    <property type="entry name" value="fn3"/>
    <property type="match status" value="1"/>
</dbReference>
<feature type="domain" description="SLH" evidence="2">
    <location>
        <begin position="871"/>
        <end position="925"/>
    </location>
</feature>
<accession>A0ABR8W8P1</accession>
<proteinExistence type="predicted"/>